<dbReference type="AlphaFoldDB" id="A0A6H5H9D8"/>
<evidence type="ECO:0000256" key="1">
    <source>
        <dbReference type="SAM" id="MobiDB-lite"/>
    </source>
</evidence>
<evidence type="ECO:0000313" key="3">
    <source>
        <dbReference type="Proteomes" id="UP000479000"/>
    </source>
</evidence>
<feature type="compositionally biased region" description="Polar residues" evidence="1">
    <location>
        <begin position="30"/>
        <end position="43"/>
    </location>
</feature>
<reference evidence="2 3" key="1">
    <citation type="submission" date="2020-02" db="EMBL/GenBank/DDBJ databases">
        <authorList>
            <person name="Ferguson B K."/>
        </authorList>
    </citation>
    <scope>NUCLEOTIDE SEQUENCE [LARGE SCALE GENOMIC DNA]</scope>
</reference>
<organism evidence="2 3">
    <name type="scientific">Nesidiocoris tenuis</name>
    <dbReference type="NCBI Taxonomy" id="355587"/>
    <lineage>
        <taxon>Eukaryota</taxon>
        <taxon>Metazoa</taxon>
        <taxon>Ecdysozoa</taxon>
        <taxon>Arthropoda</taxon>
        <taxon>Hexapoda</taxon>
        <taxon>Insecta</taxon>
        <taxon>Pterygota</taxon>
        <taxon>Neoptera</taxon>
        <taxon>Paraneoptera</taxon>
        <taxon>Hemiptera</taxon>
        <taxon>Heteroptera</taxon>
        <taxon>Panheteroptera</taxon>
        <taxon>Cimicomorpha</taxon>
        <taxon>Miridae</taxon>
        <taxon>Dicyphina</taxon>
        <taxon>Nesidiocoris</taxon>
    </lineage>
</organism>
<proteinExistence type="predicted"/>
<evidence type="ECO:0000313" key="2">
    <source>
        <dbReference type="EMBL" id="CAB0013086.1"/>
    </source>
</evidence>
<sequence length="111" mass="12847">MRPIATHHRKCISATEYYVYNTRDSRRSGHSSAKNDNGKNSLLYSDKEKNRISTVSRLRRAIMQDQATLAGLGYEVRLWRRFVAVTDNNFHLTSTTVRLRPDEFLTIVSIT</sequence>
<feature type="non-terminal residue" evidence="2">
    <location>
        <position position="111"/>
    </location>
</feature>
<protein>
    <submittedName>
        <fullName evidence="2">Uncharacterized protein</fullName>
    </submittedName>
</protein>
<keyword evidence="3" id="KW-1185">Reference proteome</keyword>
<accession>A0A6H5H9D8</accession>
<feature type="region of interest" description="Disordered" evidence="1">
    <location>
        <begin position="24"/>
        <end position="45"/>
    </location>
</feature>
<name>A0A6H5H9D8_9HEMI</name>
<gene>
    <name evidence="2" type="ORF">NTEN_LOCUS17740</name>
</gene>
<dbReference type="Proteomes" id="UP000479000">
    <property type="component" value="Unassembled WGS sequence"/>
</dbReference>
<dbReference type="EMBL" id="CADCXU010026035">
    <property type="protein sequence ID" value="CAB0013086.1"/>
    <property type="molecule type" value="Genomic_DNA"/>
</dbReference>